<proteinExistence type="predicted"/>
<evidence type="ECO:0000313" key="4">
    <source>
        <dbReference type="Proteomes" id="UP000481288"/>
    </source>
</evidence>
<organism evidence="3 4">
    <name type="scientific">Lachnellula cervina</name>
    <dbReference type="NCBI Taxonomy" id="1316786"/>
    <lineage>
        <taxon>Eukaryota</taxon>
        <taxon>Fungi</taxon>
        <taxon>Dikarya</taxon>
        <taxon>Ascomycota</taxon>
        <taxon>Pezizomycotina</taxon>
        <taxon>Leotiomycetes</taxon>
        <taxon>Helotiales</taxon>
        <taxon>Lachnaceae</taxon>
        <taxon>Lachnellula</taxon>
    </lineage>
</organism>
<dbReference type="InterPro" id="IPR048874">
    <property type="entry name" value="Ribosomal_bL31m_N"/>
</dbReference>
<keyword evidence="4" id="KW-1185">Reference proteome</keyword>
<evidence type="ECO:0000313" key="3">
    <source>
        <dbReference type="EMBL" id="TVY39618.1"/>
    </source>
</evidence>
<dbReference type="EMBL" id="QGMG01002156">
    <property type="protein sequence ID" value="TVY39618.1"/>
    <property type="molecule type" value="Genomic_DNA"/>
</dbReference>
<feature type="compositionally biased region" description="Gly residues" evidence="1">
    <location>
        <begin position="138"/>
        <end position="152"/>
    </location>
</feature>
<feature type="region of interest" description="Disordered" evidence="1">
    <location>
        <begin position="61"/>
        <end position="87"/>
    </location>
</feature>
<accession>A0A7D8Z1C1</accession>
<dbReference type="GO" id="GO:0005762">
    <property type="term" value="C:mitochondrial large ribosomal subunit"/>
    <property type="evidence" value="ECO:0007669"/>
    <property type="project" value="InterPro"/>
</dbReference>
<name>A0A7D8Z1C1_9HELO</name>
<protein>
    <submittedName>
        <fullName evidence="3">54S ribosomal protein L36, mitochondrial</fullName>
    </submittedName>
</protein>
<feature type="compositionally biased region" description="Acidic residues" evidence="1">
    <location>
        <begin position="105"/>
        <end position="119"/>
    </location>
</feature>
<dbReference type="PANTHER" id="PTHR28174:SF1">
    <property type="entry name" value="LARGE RIBOSOMAL SUBUNIT PROTEIN BL31M"/>
    <property type="match status" value="1"/>
</dbReference>
<evidence type="ECO:0000256" key="1">
    <source>
        <dbReference type="SAM" id="MobiDB-lite"/>
    </source>
</evidence>
<dbReference type="OrthoDB" id="5587740at2759"/>
<dbReference type="GO" id="GO:0032543">
    <property type="term" value="P:mitochondrial translation"/>
    <property type="evidence" value="ECO:0007669"/>
    <property type="project" value="InterPro"/>
</dbReference>
<keyword evidence="3" id="KW-0689">Ribosomal protein</keyword>
<dbReference type="Gene3D" id="6.20.130.10">
    <property type="match status" value="1"/>
</dbReference>
<sequence length="152" mass="16675">MSLPSKTLRRVQLPARNICKQQQRNATLLQRPHIPYTFTQLISLTDGSTFTLRTTSPAPIFRTTKDTRNSPLWNPSLSSLRNQEQDEAGRLRAFREKFGRGWDIDAGEEGEVGEGEGEGEGDRVREDSLMDLISGAAGVEGSGNGSKGGRKG</sequence>
<feature type="compositionally biased region" description="Low complexity" evidence="1">
    <location>
        <begin position="69"/>
        <end position="82"/>
    </location>
</feature>
<reference evidence="3 4" key="1">
    <citation type="submission" date="2018-05" db="EMBL/GenBank/DDBJ databases">
        <title>Whole genome sequencing for identification of molecular markers to develop diagnostic detection tools for the regulated plant pathogen Lachnellula willkommii.</title>
        <authorList>
            <person name="Giroux E."/>
            <person name="Bilodeau G."/>
        </authorList>
    </citation>
    <scope>NUCLEOTIDE SEQUENCE [LARGE SCALE GENOMIC DNA]</scope>
    <source>
        <strain evidence="3 4">CBS 625.97</strain>
    </source>
</reference>
<feature type="region of interest" description="Disordered" evidence="1">
    <location>
        <begin position="102"/>
        <end position="152"/>
    </location>
</feature>
<gene>
    <name evidence="3" type="primary">MRPL36</name>
    <name evidence="3" type="ORF">LCER1_G008557</name>
</gene>
<comment type="caution">
    <text evidence="3">The sequence shown here is derived from an EMBL/GenBank/DDBJ whole genome shotgun (WGS) entry which is preliminary data.</text>
</comment>
<feature type="domain" description="Ribosomal protein bL31m N-terminal" evidence="2">
    <location>
        <begin position="31"/>
        <end position="76"/>
    </location>
</feature>
<dbReference type="Proteomes" id="UP000481288">
    <property type="component" value="Unassembled WGS sequence"/>
</dbReference>
<dbReference type="AlphaFoldDB" id="A0A7D8Z1C1"/>
<dbReference type="InterPro" id="IPR034600">
    <property type="entry name" value="Ribosomal_bL31m"/>
</dbReference>
<dbReference type="PANTHER" id="PTHR28174">
    <property type="entry name" value="54S RIBOSOMAL PROTEIN L36, MITOCHONDRIAL"/>
    <property type="match status" value="1"/>
</dbReference>
<dbReference type="Pfam" id="PF21492">
    <property type="entry name" value="bL31_N"/>
    <property type="match status" value="1"/>
</dbReference>
<dbReference type="GO" id="GO:0003735">
    <property type="term" value="F:structural constituent of ribosome"/>
    <property type="evidence" value="ECO:0007669"/>
    <property type="project" value="InterPro"/>
</dbReference>
<keyword evidence="3" id="KW-0687">Ribonucleoprotein</keyword>
<evidence type="ECO:0000259" key="2">
    <source>
        <dbReference type="Pfam" id="PF21492"/>
    </source>
</evidence>